<proteinExistence type="predicted"/>
<sequence>MNMKKKLGIGIALVAVLGGGILLKDRFKTVNPFAAKKSAKDNWADLKRSHSLAVNTHMGSPAGKAWQDRNFTKLLEMFGENKSQQDNRNFFQASIFVLDQINPEWKPEEKDQAQAVQKRLVEYLTADRADVVGEEAKVYSYATKVLIKIGPLADDQLKSLEKFYNHSKNRNQRDVVADALIRSIPLSAAGKSIISNMVNSKNDVTQGLLLVGQVKDPEAQQDLLNQVYKKYTSYPAPLRPMIYKQLVVNHSLIKGDLKKYLKEMAGNKEQEWNDAFLIGVKELDCINDFRSDVERIEKETQYPHIKMLANNILTSGKGAR</sequence>
<dbReference type="Proteomes" id="UP000830116">
    <property type="component" value="Chromosome"/>
</dbReference>
<gene>
    <name evidence="1" type="ORF">MNR06_10720</name>
</gene>
<keyword evidence="2" id="KW-1185">Reference proteome</keyword>
<name>A0ABY4C623_9BACT</name>
<dbReference type="RefSeq" id="WP_243535882.1">
    <property type="nucleotide sequence ID" value="NZ_CP093442.1"/>
</dbReference>
<organism evidence="1 2">
    <name type="scientific">Bdellovibrio reynosensis</name>
    <dbReference type="NCBI Taxonomy" id="2835041"/>
    <lineage>
        <taxon>Bacteria</taxon>
        <taxon>Pseudomonadati</taxon>
        <taxon>Bdellovibrionota</taxon>
        <taxon>Bdellovibrionia</taxon>
        <taxon>Bdellovibrionales</taxon>
        <taxon>Pseudobdellovibrionaceae</taxon>
        <taxon>Bdellovibrio</taxon>
    </lineage>
</organism>
<reference evidence="1" key="1">
    <citation type="submission" date="2022-03" db="EMBL/GenBank/DDBJ databases">
        <title>Genome Identification and Characterization of new species Bdellovibrio reynosense LBG001 sp. nov. from a Mexico soil sample.</title>
        <authorList>
            <person name="Camilli A."/>
            <person name="Ajao Y."/>
            <person name="Guo X."/>
        </authorList>
    </citation>
    <scope>NUCLEOTIDE SEQUENCE</scope>
    <source>
        <strain evidence="1">LBG001</strain>
    </source>
</reference>
<evidence type="ECO:0000313" key="2">
    <source>
        <dbReference type="Proteomes" id="UP000830116"/>
    </source>
</evidence>
<protein>
    <submittedName>
        <fullName evidence="1">Uncharacterized protein</fullName>
    </submittedName>
</protein>
<dbReference type="EMBL" id="CP093442">
    <property type="protein sequence ID" value="UOF00174.1"/>
    <property type="molecule type" value="Genomic_DNA"/>
</dbReference>
<evidence type="ECO:0000313" key="1">
    <source>
        <dbReference type="EMBL" id="UOF00174.1"/>
    </source>
</evidence>
<accession>A0ABY4C623</accession>